<dbReference type="RefSeq" id="WP_350935105.1">
    <property type="nucleotide sequence ID" value="NZ_CP157762.1"/>
</dbReference>
<evidence type="ECO:0000259" key="1">
    <source>
        <dbReference type="Pfam" id="PF00881"/>
    </source>
</evidence>
<dbReference type="PANTHER" id="PTHR43745:SF2">
    <property type="entry name" value="NITROREDUCTASE MJ1384-RELATED"/>
    <property type="match status" value="1"/>
</dbReference>
<dbReference type="EMBL" id="CP157762">
    <property type="protein sequence ID" value="XBP94836.1"/>
    <property type="molecule type" value="Genomic_DNA"/>
</dbReference>
<dbReference type="Gene3D" id="3.40.109.10">
    <property type="entry name" value="NADH Oxidase"/>
    <property type="match status" value="2"/>
</dbReference>
<dbReference type="InterPro" id="IPR029479">
    <property type="entry name" value="Nitroreductase"/>
</dbReference>
<sequence>MAAATLLSGDVVGPAAGRTPSIGDVSVTLARCAGVKGRSARSGELFRAVSSAGNRHPYEVYVSARGVDGLPDGVWHYDPRAHAVTLIGPPAVGEVTALVISGVPWRSCWRYSERGYRHVGWDCGTVTAHAVLAAAAQGLPARVETAFDDAAVRALIGARDGAEFPMVLVPLGDGTPAVAAGGEAAQGDLGAGAEEFPLVVAVHEAGNLRGAAEVAQWRRTRAGRDPALRPTAQVPAEAGDEPLELLVSRRRSTRRLDDAAVIPPAAARWIVDVASAAMPGDAGTLHEVRVVAHGVEGLDPGVYRPTADGLERTASTSREATFRTCLDQAPGRDAAAVLFLTPAPGPAVASDPRTYRAALLAAGYALGRIYLAVTALRLDCSGLTFVDSELPATIGVQDALAVIAVGVRR</sequence>
<dbReference type="Pfam" id="PF00881">
    <property type="entry name" value="Nitroreductase"/>
    <property type="match status" value="1"/>
</dbReference>
<protein>
    <submittedName>
        <fullName evidence="3">Nitroreductase family protein</fullName>
    </submittedName>
</protein>
<dbReference type="CDD" id="cd02142">
    <property type="entry name" value="McbC_SagB-like_oxidoreductase"/>
    <property type="match status" value="1"/>
</dbReference>
<reference evidence="2" key="1">
    <citation type="submission" date="2024-01" db="EMBL/GenBank/DDBJ databases">
        <title>The genome sequence of Micromonospora mangrovi CCTCC AA 2012012.</title>
        <authorList>
            <person name="Gao J."/>
        </authorList>
    </citation>
    <scope>NUCLEOTIDE SEQUENCE</scope>
    <source>
        <strain evidence="2">CCTCC AA 2012012</strain>
    </source>
</reference>
<proteinExistence type="predicted"/>
<name>A0AAU8HG31_9ACTN</name>
<feature type="domain" description="Nitroreductase" evidence="1">
    <location>
        <begin position="248"/>
        <end position="389"/>
    </location>
</feature>
<organism evidence="3">
    <name type="scientific">Micromonospora sp. CCTCC AA 2012012</name>
    <dbReference type="NCBI Taxonomy" id="3111921"/>
    <lineage>
        <taxon>Bacteria</taxon>
        <taxon>Bacillati</taxon>
        <taxon>Actinomycetota</taxon>
        <taxon>Actinomycetes</taxon>
        <taxon>Micromonosporales</taxon>
        <taxon>Micromonosporaceae</taxon>
        <taxon>Micromonospora</taxon>
    </lineage>
</organism>
<dbReference type="InterPro" id="IPR052544">
    <property type="entry name" value="Bacteriocin_Proc_Enz"/>
</dbReference>
<evidence type="ECO:0000313" key="2">
    <source>
        <dbReference type="EMBL" id="XBP94836.1"/>
    </source>
</evidence>
<reference evidence="3" key="2">
    <citation type="submission" date="2024-06" db="EMBL/GenBank/DDBJ databases">
        <title>Micromonospora mangrovi CCTCC AA 2012012 genome sequences.</title>
        <authorList>
            <person name="Gao J."/>
        </authorList>
    </citation>
    <scope>NUCLEOTIDE SEQUENCE</scope>
    <source>
        <strain evidence="3">CCTCC AA 2012012</strain>
    </source>
</reference>
<gene>
    <name evidence="3" type="ORF">ABUL08_05465</name>
    <name evidence="2" type="ORF">VK199_05420</name>
</gene>
<dbReference type="InterPro" id="IPR000415">
    <property type="entry name" value="Nitroreductase-like"/>
</dbReference>
<dbReference type="GO" id="GO:0016491">
    <property type="term" value="F:oxidoreductase activity"/>
    <property type="evidence" value="ECO:0007669"/>
    <property type="project" value="InterPro"/>
</dbReference>
<dbReference type="SUPFAM" id="SSF55469">
    <property type="entry name" value="FMN-dependent nitroreductase-like"/>
    <property type="match status" value="2"/>
</dbReference>
<dbReference type="EMBL" id="CP159342">
    <property type="protein sequence ID" value="XCH75539.1"/>
    <property type="molecule type" value="Genomic_DNA"/>
</dbReference>
<dbReference type="PANTHER" id="PTHR43745">
    <property type="entry name" value="NITROREDUCTASE MJ1384-RELATED"/>
    <property type="match status" value="1"/>
</dbReference>
<evidence type="ECO:0000313" key="3">
    <source>
        <dbReference type="EMBL" id="XCH75539.1"/>
    </source>
</evidence>
<dbReference type="AlphaFoldDB" id="A0AAU8HG31"/>
<accession>A0AAU8HG31</accession>